<accession>A0A4C1UYR7</accession>
<sequence>MVFNRMPGAGERRVLTGSKMLSYTVHPQSRGPIVVSRHLSSGQEKEGGRSLSLYHRPAPLSPRGPLDSGRGLTGGDVKRLACDGGQHDLWGELLHIPLAEL</sequence>
<protein>
    <submittedName>
        <fullName evidence="2">Uncharacterized protein</fullName>
    </submittedName>
</protein>
<dbReference type="EMBL" id="BGZK01000242">
    <property type="protein sequence ID" value="GBP31157.1"/>
    <property type="molecule type" value="Genomic_DNA"/>
</dbReference>
<evidence type="ECO:0000313" key="3">
    <source>
        <dbReference type="Proteomes" id="UP000299102"/>
    </source>
</evidence>
<dbReference type="Proteomes" id="UP000299102">
    <property type="component" value="Unassembled WGS sequence"/>
</dbReference>
<evidence type="ECO:0000313" key="2">
    <source>
        <dbReference type="EMBL" id="GBP31157.1"/>
    </source>
</evidence>
<name>A0A4C1UYR7_EUMVA</name>
<proteinExistence type="predicted"/>
<evidence type="ECO:0000256" key="1">
    <source>
        <dbReference type="SAM" id="MobiDB-lite"/>
    </source>
</evidence>
<feature type="region of interest" description="Disordered" evidence="1">
    <location>
        <begin position="32"/>
        <end position="77"/>
    </location>
</feature>
<dbReference type="AlphaFoldDB" id="A0A4C1UYR7"/>
<keyword evidence="3" id="KW-1185">Reference proteome</keyword>
<comment type="caution">
    <text evidence="2">The sequence shown here is derived from an EMBL/GenBank/DDBJ whole genome shotgun (WGS) entry which is preliminary data.</text>
</comment>
<organism evidence="2 3">
    <name type="scientific">Eumeta variegata</name>
    <name type="common">Bagworm moth</name>
    <name type="synonym">Eumeta japonica</name>
    <dbReference type="NCBI Taxonomy" id="151549"/>
    <lineage>
        <taxon>Eukaryota</taxon>
        <taxon>Metazoa</taxon>
        <taxon>Ecdysozoa</taxon>
        <taxon>Arthropoda</taxon>
        <taxon>Hexapoda</taxon>
        <taxon>Insecta</taxon>
        <taxon>Pterygota</taxon>
        <taxon>Neoptera</taxon>
        <taxon>Endopterygota</taxon>
        <taxon>Lepidoptera</taxon>
        <taxon>Glossata</taxon>
        <taxon>Ditrysia</taxon>
        <taxon>Tineoidea</taxon>
        <taxon>Psychidae</taxon>
        <taxon>Oiketicinae</taxon>
        <taxon>Eumeta</taxon>
    </lineage>
</organism>
<gene>
    <name evidence="2" type="ORF">EVAR_21595_1</name>
</gene>
<reference evidence="2 3" key="1">
    <citation type="journal article" date="2019" name="Commun. Biol.">
        <title>The bagworm genome reveals a unique fibroin gene that provides high tensile strength.</title>
        <authorList>
            <person name="Kono N."/>
            <person name="Nakamura H."/>
            <person name="Ohtoshi R."/>
            <person name="Tomita M."/>
            <person name="Numata K."/>
            <person name="Arakawa K."/>
        </authorList>
    </citation>
    <scope>NUCLEOTIDE SEQUENCE [LARGE SCALE GENOMIC DNA]</scope>
</reference>